<dbReference type="Gene3D" id="1.10.238.10">
    <property type="entry name" value="EF-hand"/>
    <property type="match status" value="1"/>
</dbReference>
<dbReference type="SMART" id="SM00054">
    <property type="entry name" value="EFh"/>
    <property type="match status" value="2"/>
</dbReference>
<dbReference type="PROSITE" id="PS50222">
    <property type="entry name" value="EF_HAND_2"/>
    <property type="match status" value="2"/>
</dbReference>
<dbReference type="PROSITE" id="PS00018">
    <property type="entry name" value="EF_HAND_1"/>
    <property type="match status" value="2"/>
</dbReference>
<reference evidence="4" key="1">
    <citation type="journal article" date="2006" name="PLoS Biol.">
        <title>Macronuclear genome sequence of the ciliate Tetrahymena thermophila, a model eukaryote.</title>
        <authorList>
            <person name="Eisen J.A."/>
            <person name="Coyne R.S."/>
            <person name="Wu M."/>
            <person name="Wu D."/>
            <person name="Thiagarajan M."/>
            <person name="Wortman J.R."/>
            <person name="Badger J.H."/>
            <person name="Ren Q."/>
            <person name="Amedeo P."/>
            <person name="Jones K.M."/>
            <person name="Tallon L.J."/>
            <person name="Delcher A.L."/>
            <person name="Salzberg S.L."/>
            <person name="Silva J.C."/>
            <person name="Haas B.J."/>
            <person name="Majoros W.H."/>
            <person name="Farzad M."/>
            <person name="Carlton J.M."/>
            <person name="Smith R.K. Jr."/>
            <person name="Garg J."/>
            <person name="Pearlman R.E."/>
            <person name="Karrer K.M."/>
            <person name="Sun L."/>
            <person name="Manning G."/>
            <person name="Elde N.C."/>
            <person name="Turkewitz A.P."/>
            <person name="Asai D.J."/>
            <person name="Wilkes D.E."/>
            <person name="Wang Y."/>
            <person name="Cai H."/>
            <person name="Collins K."/>
            <person name="Stewart B.A."/>
            <person name="Lee S.R."/>
            <person name="Wilamowska K."/>
            <person name="Weinberg Z."/>
            <person name="Ruzzo W.L."/>
            <person name="Wloga D."/>
            <person name="Gaertig J."/>
            <person name="Frankel J."/>
            <person name="Tsao C.-C."/>
            <person name="Gorovsky M.A."/>
            <person name="Keeling P.J."/>
            <person name="Waller R.F."/>
            <person name="Patron N.J."/>
            <person name="Cherry J.M."/>
            <person name="Stover N.A."/>
            <person name="Krieger C.J."/>
            <person name="del Toro C."/>
            <person name="Ryder H.F."/>
            <person name="Williamson S.C."/>
            <person name="Barbeau R.A."/>
            <person name="Hamilton E.P."/>
            <person name="Orias E."/>
        </authorList>
    </citation>
    <scope>NUCLEOTIDE SEQUENCE [LARGE SCALE GENOMIC DNA]</scope>
    <source>
        <strain evidence="4">SB210</strain>
    </source>
</reference>
<feature type="domain" description="EF-hand" evidence="2">
    <location>
        <begin position="99"/>
        <end position="134"/>
    </location>
</feature>
<evidence type="ECO:0000259" key="2">
    <source>
        <dbReference type="PROSITE" id="PS50222"/>
    </source>
</evidence>
<accession>A4VF36</accession>
<name>A4VF36_TETTS</name>
<keyword evidence="4" id="KW-1185">Reference proteome</keyword>
<evidence type="ECO:0000313" key="3">
    <source>
        <dbReference type="EMBL" id="EDK31214.2"/>
    </source>
</evidence>
<dbReference type="GO" id="GO:0005509">
    <property type="term" value="F:calcium ion binding"/>
    <property type="evidence" value="ECO:0007669"/>
    <property type="project" value="InterPro"/>
</dbReference>
<keyword evidence="1" id="KW-0106">Calcium</keyword>
<dbReference type="HOGENOM" id="CLU_1017329_0_0_1"/>
<dbReference type="InterPro" id="IPR011992">
    <property type="entry name" value="EF-hand-dom_pair"/>
</dbReference>
<dbReference type="OrthoDB" id="296996at2759"/>
<gene>
    <name evidence="3" type="ORF">TTHERM_00584869</name>
</gene>
<dbReference type="KEGG" id="tet:TTHERM_00584869"/>
<dbReference type="InterPro" id="IPR002048">
    <property type="entry name" value="EF_hand_dom"/>
</dbReference>
<dbReference type="EMBL" id="GG662510">
    <property type="protein sequence ID" value="EDK31214.2"/>
    <property type="molecule type" value="Genomic_DNA"/>
</dbReference>
<evidence type="ECO:0000313" key="4">
    <source>
        <dbReference type="Proteomes" id="UP000009168"/>
    </source>
</evidence>
<proteinExistence type="predicted"/>
<sequence length="692" mass="82242">MKSTSLSAIKTKQNLDDSLDQEDVDLKKLKRSRLMNKEVMDWAKKRSLSAIKKQYVHYPQDLKKIQEIKNVFLQIDKDGSRSLDKDEINEMFSKYDFYIDPDYLDQLFRIVDDDQDNALNWQEFKKCALNDNATRVFNFMMRKARERANQNKTERRPIQVVQDIKVEDMDNYEQYEQALLNQEKEQKLAQLIMIEETPQMQLNYIPLRFLEVISYLSYLSNRDEILDKVNKTNEVKQKFKVFQDLFNCNKDYSDSYMNSKKQEIELLRQRRSISIDNKQKQRITIRNFKDLNSFLSRMTVVPFDANQRRQQNQFQSEPIPLDYKERKQYVRSTTLQQEQSLTKLLVNKSEKSLKIPQHLLSLETMKSQQVSNLAEVDKSISKLLQQNEKIKTEITKNQFVISDRIKFFVDKAKEKYNLQQQQMLSDNNSKNQNYSLYKKQEKIKYPEINSKIAENQDQFRPNSTEKSNLKQNLDKYYSYFNRNSIKEKLKTIGYINEDNSEFNDHEISQNNLNSKSIHNIKDDLLPSECIQSINQINKIDEEKLKKCLGFQNFSKLIGKKIRYQTPPRIQIVYNKKVDNNTQQNQNLLQCQEQNKFNLNLQQNTQFNNQKINQYLEKVNQQKVNPTLATAKRIFGSSQSIKRHINNYSSTKLKNQNIIKGEQIPAKQIKLITKWIETVSVSQNENLQSELNM</sequence>
<dbReference type="AlphaFoldDB" id="A4VF36"/>
<dbReference type="Proteomes" id="UP000009168">
    <property type="component" value="Unassembled WGS sequence"/>
</dbReference>
<evidence type="ECO:0000256" key="1">
    <source>
        <dbReference type="ARBA" id="ARBA00022837"/>
    </source>
</evidence>
<dbReference type="SUPFAM" id="SSF47473">
    <property type="entry name" value="EF-hand"/>
    <property type="match status" value="1"/>
</dbReference>
<dbReference type="InParanoid" id="A4VF36"/>
<dbReference type="GeneID" id="7846688"/>
<feature type="domain" description="EF-hand" evidence="2">
    <location>
        <begin position="63"/>
        <end position="98"/>
    </location>
</feature>
<dbReference type="RefSeq" id="XP_001470653.2">
    <property type="nucleotide sequence ID" value="XM_001470603.2"/>
</dbReference>
<organism evidence="3 4">
    <name type="scientific">Tetrahymena thermophila (strain SB210)</name>
    <dbReference type="NCBI Taxonomy" id="312017"/>
    <lineage>
        <taxon>Eukaryota</taxon>
        <taxon>Sar</taxon>
        <taxon>Alveolata</taxon>
        <taxon>Ciliophora</taxon>
        <taxon>Intramacronucleata</taxon>
        <taxon>Oligohymenophorea</taxon>
        <taxon>Hymenostomatida</taxon>
        <taxon>Tetrahymenina</taxon>
        <taxon>Tetrahymenidae</taxon>
        <taxon>Tetrahymena</taxon>
    </lineage>
</organism>
<dbReference type="Pfam" id="PF13499">
    <property type="entry name" value="EF-hand_7"/>
    <property type="match status" value="1"/>
</dbReference>
<protein>
    <submittedName>
        <fullName evidence="3">EF-hand protein</fullName>
    </submittedName>
</protein>
<dbReference type="InterPro" id="IPR018247">
    <property type="entry name" value="EF_Hand_1_Ca_BS"/>
</dbReference>